<gene>
    <name evidence="8" type="ORF">METZ01_LOCUS172522</name>
</gene>
<accession>A0A382C0T4</accession>
<feature type="region of interest" description="Disordered" evidence="6">
    <location>
        <begin position="1"/>
        <end position="46"/>
    </location>
</feature>
<evidence type="ECO:0000256" key="1">
    <source>
        <dbReference type="ARBA" id="ARBA00008945"/>
    </source>
</evidence>
<dbReference type="GO" id="GO:0019843">
    <property type="term" value="F:rRNA binding"/>
    <property type="evidence" value="ECO:0007669"/>
    <property type="project" value="UniProtKB-KW"/>
</dbReference>
<sequence>MVASQNDSRRGPRRGNNSDSRGPGGGRRQGGERRGRRPRREEEDSGLVERVVKIRRVSKVVKGGRNLTFNAMVVVGDANGNVGAALGKAGAVPDAVRKGTTYAKKAMAHVELNGPTIPHEITSKFSGAKVLLKPAAPGTGVIAGGGVRAVMEAVGVKDVLSKTFGSANTINIVRATLEALHQLRDPIAATERRKGKSVSSEEENS</sequence>
<keyword evidence="5" id="KW-0687">Ribonucleoprotein</keyword>
<dbReference type="InterPro" id="IPR000851">
    <property type="entry name" value="Ribosomal_uS5"/>
</dbReference>
<dbReference type="SUPFAM" id="SSF54768">
    <property type="entry name" value="dsRNA-binding domain-like"/>
    <property type="match status" value="1"/>
</dbReference>
<dbReference type="InterPro" id="IPR005324">
    <property type="entry name" value="Ribosomal_uS5_C"/>
</dbReference>
<dbReference type="GO" id="GO:0005737">
    <property type="term" value="C:cytoplasm"/>
    <property type="evidence" value="ECO:0007669"/>
    <property type="project" value="UniProtKB-ARBA"/>
</dbReference>
<dbReference type="PROSITE" id="PS50881">
    <property type="entry name" value="S5_DSRBD"/>
    <property type="match status" value="1"/>
</dbReference>
<dbReference type="HAMAP" id="MF_01307_B">
    <property type="entry name" value="Ribosomal_uS5_B"/>
    <property type="match status" value="1"/>
</dbReference>
<dbReference type="InterPro" id="IPR013810">
    <property type="entry name" value="Ribosomal_uS5_N"/>
</dbReference>
<dbReference type="NCBIfam" id="TIGR01021">
    <property type="entry name" value="rpsE_bact"/>
    <property type="match status" value="1"/>
</dbReference>
<dbReference type="GO" id="GO:0015935">
    <property type="term" value="C:small ribosomal subunit"/>
    <property type="evidence" value="ECO:0007669"/>
    <property type="project" value="InterPro"/>
</dbReference>
<dbReference type="GO" id="GO:0006412">
    <property type="term" value="P:translation"/>
    <property type="evidence" value="ECO:0007669"/>
    <property type="project" value="InterPro"/>
</dbReference>
<dbReference type="Gene3D" id="3.30.230.10">
    <property type="match status" value="1"/>
</dbReference>
<evidence type="ECO:0000256" key="5">
    <source>
        <dbReference type="ARBA" id="ARBA00023274"/>
    </source>
</evidence>
<dbReference type="InterPro" id="IPR014721">
    <property type="entry name" value="Ribsml_uS5_D2-typ_fold_subgr"/>
</dbReference>
<comment type="similarity">
    <text evidence="1">Belongs to the universal ribosomal protein uS5 family.</text>
</comment>
<dbReference type="GO" id="GO:0003735">
    <property type="term" value="F:structural constituent of ribosome"/>
    <property type="evidence" value="ECO:0007669"/>
    <property type="project" value="InterPro"/>
</dbReference>
<evidence type="ECO:0000259" key="7">
    <source>
        <dbReference type="PROSITE" id="PS50881"/>
    </source>
</evidence>
<dbReference type="SUPFAM" id="SSF54211">
    <property type="entry name" value="Ribosomal protein S5 domain 2-like"/>
    <property type="match status" value="1"/>
</dbReference>
<protein>
    <recommendedName>
        <fullName evidence="7">S5 DRBM domain-containing protein</fullName>
    </recommendedName>
</protein>
<dbReference type="InterPro" id="IPR005712">
    <property type="entry name" value="Ribosomal_uS5_bac-type"/>
</dbReference>
<keyword evidence="4" id="KW-0689">Ribosomal protein</keyword>
<evidence type="ECO:0000256" key="2">
    <source>
        <dbReference type="ARBA" id="ARBA00022730"/>
    </source>
</evidence>
<dbReference type="FunFam" id="3.30.230.10:FF:000002">
    <property type="entry name" value="30S ribosomal protein S5"/>
    <property type="match status" value="1"/>
</dbReference>
<feature type="domain" description="S5 DRBM" evidence="7">
    <location>
        <begin position="47"/>
        <end position="110"/>
    </location>
</feature>
<dbReference type="PANTHER" id="PTHR48277:SF1">
    <property type="entry name" value="MITOCHONDRIAL RIBOSOMAL PROTEIN S5"/>
    <property type="match status" value="1"/>
</dbReference>
<reference evidence="8" key="1">
    <citation type="submission" date="2018-05" db="EMBL/GenBank/DDBJ databases">
        <authorList>
            <person name="Lanie J.A."/>
            <person name="Ng W.-L."/>
            <person name="Kazmierczak K.M."/>
            <person name="Andrzejewski T.M."/>
            <person name="Davidsen T.M."/>
            <person name="Wayne K.J."/>
            <person name="Tettelin H."/>
            <person name="Glass J.I."/>
            <person name="Rusch D."/>
            <person name="Podicherti R."/>
            <person name="Tsui H.-C.T."/>
            <person name="Winkler M.E."/>
        </authorList>
    </citation>
    <scope>NUCLEOTIDE SEQUENCE</scope>
</reference>
<evidence type="ECO:0000256" key="3">
    <source>
        <dbReference type="ARBA" id="ARBA00022884"/>
    </source>
</evidence>
<proteinExistence type="inferred from homology"/>
<organism evidence="8">
    <name type="scientific">marine metagenome</name>
    <dbReference type="NCBI Taxonomy" id="408172"/>
    <lineage>
        <taxon>unclassified sequences</taxon>
        <taxon>metagenomes</taxon>
        <taxon>ecological metagenomes</taxon>
    </lineage>
</organism>
<evidence type="ECO:0000256" key="6">
    <source>
        <dbReference type="SAM" id="MobiDB-lite"/>
    </source>
</evidence>
<evidence type="ECO:0000256" key="4">
    <source>
        <dbReference type="ARBA" id="ARBA00022980"/>
    </source>
</evidence>
<dbReference type="InterPro" id="IPR020568">
    <property type="entry name" value="Ribosomal_Su5_D2-typ_SF"/>
</dbReference>
<evidence type="ECO:0000313" key="8">
    <source>
        <dbReference type="EMBL" id="SVB19668.1"/>
    </source>
</evidence>
<dbReference type="Pfam" id="PF03719">
    <property type="entry name" value="Ribosomal_S5_C"/>
    <property type="match status" value="1"/>
</dbReference>
<keyword evidence="3" id="KW-0694">RNA-binding</keyword>
<name>A0A382C0T4_9ZZZZ</name>
<dbReference type="EMBL" id="UINC01032275">
    <property type="protein sequence ID" value="SVB19668.1"/>
    <property type="molecule type" value="Genomic_DNA"/>
</dbReference>
<keyword evidence="2" id="KW-0699">rRNA-binding</keyword>
<dbReference type="Gene3D" id="3.30.160.20">
    <property type="match status" value="1"/>
</dbReference>
<dbReference type="Pfam" id="PF00333">
    <property type="entry name" value="Ribosomal_S5"/>
    <property type="match status" value="1"/>
</dbReference>
<dbReference type="AlphaFoldDB" id="A0A382C0T4"/>
<dbReference type="PANTHER" id="PTHR48277">
    <property type="entry name" value="MITOCHONDRIAL RIBOSOMAL PROTEIN S5"/>
    <property type="match status" value="1"/>
</dbReference>